<name>A0ABX0U685_9FLAO</name>
<reference evidence="1 2" key="1">
    <citation type="submission" date="2020-03" db="EMBL/GenBank/DDBJ databases">
        <title>Genomic Encyclopedia of Type Strains, Phase IV (KMG-IV): sequencing the most valuable type-strain genomes for metagenomic binning, comparative biology and taxonomic classification.</title>
        <authorList>
            <person name="Goeker M."/>
        </authorList>
    </citation>
    <scope>NUCLEOTIDE SEQUENCE [LARGE SCALE GENOMIC DNA]</scope>
    <source>
        <strain evidence="1 2">DSM 101599</strain>
    </source>
</reference>
<dbReference type="RefSeq" id="WP_167184063.1">
    <property type="nucleotide sequence ID" value="NZ_JAASQL010000001.1"/>
</dbReference>
<evidence type="ECO:0008006" key="3">
    <source>
        <dbReference type="Google" id="ProtNLM"/>
    </source>
</evidence>
<organism evidence="1 2">
    <name type="scientific">Wenyingzhuangia heitensis</name>
    <dbReference type="NCBI Taxonomy" id="1487859"/>
    <lineage>
        <taxon>Bacteria</taxon>
        <taxon>Pseudomonadati</taxon>
        <taxon>Bacteroidota</taxon>
        <taxon>Flavobacteriia</taxon>
        <taxon>Flavobacteriales</taxon>
        <taxon>Flavobacteriaceae</taxon>
        <taxon>Wenyingzhuangia</taxon>
    </lineage>
</organism>
<evidence type="ECO:0000313" key="2">
    <source>
        <dbReference type="Proteomes" id="UP000745859"/>
    </source>
</evidence>
<dbReference type="InterPro" id="IPR029465">
    <property type="entry name" value="ATPgrasp_TupA"/>
</dbReference>
<evidence type="ECO:0000313" key="1">
    <source>
        <dbReference type="EMBL" id="NIJ44307.1"/>
    </source>
</evidence>
<gene>
    <name evidence="1" type="ORF">FHR24_000746</name>
</gene>
<dbReference type="EMBL" id="JAASQL010000001">
    <property type="protein sequence ID" value="NIJ44307.1"/>
    <property type="molecule type" value="Genomic_DNA"/>
</dbReference>
<dbReference type="Proteomes" id="UP000745859">
    <property type="component" value="Unassembled WGS sequence"/>
</dbReference>
<dbReference type="Pfam" id="PF14305">
    <property type="entry name" value="ATPgrasp_TupA"/>
    <property type="match status" value="1"/>
</dbReference>
<comment type="caution">
    <text evidence="1">The sequence shown here is derived from an EMBL/GenBank/DDBJ whole genome shotgun (WGS) entry which is preliminary data.</text>
</comment>
<keyword evidence="2" id="KW-1185">Reference proteome</keyword>
<proteinExistence type="predicted"/>
<protein>
    <recommendedName>
        <fullName evidence="3">TupA-like ATPgrasp</fullName>
    </recommendedName>
</protein>
<accession>A0ABX0U685</accession>
<sequence length="314" mass="37704">MFKSYIRKILSLIADTKLRKFIARTAYWCRTRIVSDKTYIEKMFKQKMGYDLDLKNPITLNEKLQWLKLYDRTELHTICADKLLVRDYVKKEIGEEYIIPLLFFTDNPEEITYDDLSTEPFIVKANNSSGEVLKFRNRDEVDLPSLKLKLKSWLGSNYYYYTKEWQYKNIKPFILFEKLLIEKSFIESIEDFKVHCFMSEPKIISTDIGRGTDNHIRNWYNTDWNLEPFNWSSNYEGVLRAKTDRNTVIKKPKNLDKMIEFSRLLAKPFKYVRIDWYEVNGHLFFGEITFHHASGFRPIEPKEYDEKFGDMVKL</sequence>